<evidence type="ECO:0000256" key="1">
    <source>
        <dbReference type="ARBA" id="ARBA00004141"/>
    </source>
</evidence>
<keyword evidence="3 6" id="KW-1133">Transmembrane helix</keyword>
<feature type="transmembrane region" description="Helical" evidence="6">
    <location>
        <begin position="15"/>
        <end position="35"/>
    </location>
</feature>
<evidence type="ECO:0000256" key="3">
    <source>
        <dbReference type="ARBA" id="ARBA00022989"/>
    </source>
</evidence>
<accession>A0AAW0G1M0</accession>
<organism evidence="7 8">
    <name type="scientific">Cerrena zonata</name>
    <dbReference type="NCBI Taxonomy" id="2478898"/>
    <lineage>
        <taxon>Eukaryota</taxon>
        <taxon>Fungi</taxon>
        <taxon>Dikarya</taxon>
        <taxon>Basidiomycota</taxon>
        <taxon>Agaricomycotina</taxon>
        <taxon>Agaricomycetes</taxon>
        <taxon>Polyporales</taxon>
        <taxon>Cerrenaceae</taxon>
        <taxon>Cerrena</taxon>
    </lineage>
</organism>
<keyword evidence="8" id="KW-1185">Reference proteome</keyword>
<evidence type="ECO:0000256" key="2">
    <source>
        <dbReference type="ARBA" id="ARBA00022692"/>
    </source>
</evidence>
<keyword evidence="4 6" id="KW-0472">Membrane</keyword>
<dbReference type="EMBL" id="JASBNA010000030">
    <property type="protein sequence ID" value="KAK7683442.1"/>
    <property type="molecule type" value="Genomic_DNA"/>
</dbReference>
<name>A0AAW0G1M0_9APHY</name>
<dbReference type="Pfam" id="PF05653">
    <property type="entry name" value="Mg_trans_NIPA"/>
    <property type="match status" value="1"/>
</dbReference>
<comment type="subcellular location">
    <subcellularLocation>
        <location evidence="1">Membrane</location>
        <topology evidence="1">Multi-pass membrane protein</topology>
    </subcellularLocation>
</comment>
<feature type="transmembrane region" description="Helical" evidence="6">
    <location>
        <begin position="55"/>
        <end position="72"/>
    </location>
</feature>
<evidence type="ECO:0000256" key="5">
    <source>
        <dbReference type="SAM" id="MobiDB-lite"/>
    </source>
</evidence>
<feature type="region of interest" description="Disordered" evidence="5">
    <location>
        <begin position="171"/>
        <end position="190"/>
    </location>
</feature>
<dbReference type="Proteomes" id="UP001385951">
    <property type="component" value="Unassembled WGS sequence"/>
</dbReference>
<dbReference type="PANTHER" id="PTHR12570:SF85">
    <property type="entry name" value="DUF803 DOMAIN MEMBRANE PROTEIN (AFU_ORTHOLOGUE AFUA_1G15880)"/>
    <property type="match status" value="1"/>
</dbReference>
<dbReference type="InterPro" id="IPR008521">
    <property type="entry name" value="Mg_trans_NIPA"/>
</dbReference>
<reference evidence="7 8" key="1">
    <citation type="submission" date="2022-09" db="EMBL/GenBank/DDBJ databases">
        <authorList>
            <person name="Palmer J.M."/>
        </authorList>
    </citation>
    <scope>NUCLEOTIDE SEQUENCE [LARGE SCALE GENOMIC DNA]</scope>
    <source>
        <strain evidence="7 8">DSM 7382</strain>
    </source>
</reference>
<evidence type="ECO:0000313" key="8">
    <source>
        <dbReference type="Proteomes" id="UP001385951"/>
    </source>
</evidence>
<feature type="transmembrane region" description="Helical" evidence="6">
    <location>
        <begin position="84"/>
        <end position="107"/>
    </location>
</feature>
<evidence type="ECO:0000256" key="6">
    <source>
        <dbReference type="SAM" id="Phobius"/>
    </source>
</evidence>
<dbReference type="PANTHER" id="PTHR12570">
    <property type="match status" value="1"/>
</dbReference>
<dbReference type="GO" id="GO:0016020">
    <property type="term" value="C:membrane"/>
    <property type="evidence" value="ECO:0007669"/>
    <property type="project" value="UniProtKB-SubCell"/>
</dbReference>
<feature type="transmembrane region" description="Helical" evidence="6">
    <location>
        <begin position="113"/>
        <end position="132"/>
    </location>
</feature>
<evidence type="ECO:0000256" key="4">
    <source>
        <dbReference type="ARBA" id="ARBA00023136"/>
    </source>
</evidence>
<evidence type="ECO:0008006" key="9">
    <source>
        <dbReference type="Google" id="ProtNLM"/>
    </source>
</evidence>
<evidence type="ECO:0000313" key="7">
    <source>
        <dbReference type="EMBL" id="KAK7683442.1"/>
    </source>
</evidence>
<feature type="compositionally biased region" description="Acidic residues" evidence="5">
    <location>
        <begin position="217"/>
        <end position="228"/>
    </location>
</feature>
<keyword evidence="2 6" id="KW-0812">Transmembrane</keyword>
<sequence>MIYTVAPKYGRTNSLVYISICSVVGSVSVMAIKGFGVAVKLTLAGNNQFTHPSTYVFGIVVVTCILVQMNYFNKALDTFSTNVVNPLYYVGFSTATIIASVILFQGFNTDNPANSISLLAGFTITFLGVHLLEISRKNNSQPQNGHSALEGGVMNPRLSISGRMSIDGWNGAANTPIGGGPGHARRTSGQRSQTLFSAFDDELAPADSVGLERLPEVDEGDDYDDEVDERTHLRSDLRRHRDGSRSSSHSPQGDARRSPH</sequence>
<dbReference type="GO" id="GO:0015095">
    <property type="term" value="F:magnesium ion transmembrane transporter activity"/>
    <property type="evidence" value="ECO:0007669"/>
    <property type="project" value="InterPro"/>
</dbReference>
<feature type="region of interest" description="Disordered" evidence="5">
    <location>
        <begin position="207"/>
        <end position="260"/>
    </location>
</feature>
<gene>
    <name evidence="7" type="ORF">QCA50_013274</name>
</gene>
<dbReference type="AlphaFoldDB" id="A0AAW0G1M0"/>
<proteinExistence type="predicted"/>
<comment type="caution">
    <text evidence="7">The sequence shown here is derived from an EMBL/GenBank/DDBJ whole genome shotgun (WGS) entry which is preliminary data.</text>
</comment>
<protein>
    <recommendedName>
        <fullName evidence="9">DUF803-domain-containing protein</fullName>
    </recommendedName>
</protein>